<evidence type="ECO:0000256" key="1">
    <source>
        <dbReference type="SAM" id="SignalP"/>
    </source>
</evidence>
<dbReference type="Gene3D" id="1.10.150.280">
    <property type="entry name" value="AF1531-like domain"/>
    <property type="match status" value="1"/>
</dbReference>
<dbReference type="Pfam" id="PF12836">
    <property type="entry name" value="HHH_3"/>
    <property type="match status" value="1"/>
</dbReference>
<dbReference type="InterPro" id="IPR004509">
    <property type="entry name" value="Competence_ComEA_HhH"/>
</dbReference>
<dbReference type="PANTHER" id="PTHR21180:SF32">
    <property type="entry name" value="ENDONUCLEASE_EXONUCLEASE_PHOSPHATASE FAMILY DOMAIN-CONTAINING PROTEIN 1"/>
    <property type="match status" value="1"/>
</dbReference>
<evidence type="ECO:0000313" key="5">
    <source>
        <dbReference type="Proteomes" id="UP000293172"/>
    </source>
</evidence>
<dbReference type="OrthoDB" id="7510573at2"/>
<dbReference type="Proteomes" id="UP000293172">
    <property type="component" value="Unassembled WGS sequence"/>
</dbReference>
<comment type="caution">
    <text evidence="2">The sequence shown here is derived from an EMBL/GenBank/DDBJ whole genome shotgun (WGS) entry which is preliminary data.</text>
</comment>
<dbReference type="InterPro" id="IPR051675">
    <property type="entry name" value="Endo/Exo/Phosphatase_dom_1"/>
</dbReference>
<dbReference type="AlphaFoldDB" id="A0A4Q9R4J7"/>
<dbReference type="InterPro" id="IPR010994">
    <property type="entry name" value="RuvA_2-like"/>
</dbReference>
<evidence type="ECO:0000313" key="2">
    <source>
        <dbReference type="EMBL" id="TBU95411.1"/>
    </source>
</evidence>
<dbReference type="EMBL" id="QJUL01000008">
    <property type="protein sequence ID" value="TBU95411.1"/>
    <property type="molecule type" value="Genomic_DNA"/>
</dbReference>
<dbReference type="EMBL" id="QJUM01000005">
    <property type="protein sequence ID" value="TBV08162.1"/>
    <property type="molecule type" value="Genomic_DNA"/>
</dbReference>
<dbReference type="PANTHER" id="PTHR21180">
    <property type="entry name" value="ENDONUCLEASE/EXONUCLEASE/PHOSPHATASE FAMILY DOMAIN-CONTAINING PROTEIN 1"/>
    <property type="match status" value="1"/>
</dbReference>
<evidence type="ECO:0000313" key="3">
    <source>
        <dbReference type="EMBL" id="TBV08162.1"/>
    </source>
</evidence>
<feature type="chain" id="PRO_5020448696" evidence="1">
    <location>
        <begin position="24"/>
        <end position="109"/>
    </location>
</feature>
<evidence type="ECO:0000313" key="4">
    <source>
        <dbReference type="Proteomes" id="UP000291334"/>
    </source>
</evidence>
<dbReference type="GO" id="GO:0015627">
    <property type="term" value="C:type II protein secretion system complex"/>
    <property type="evidence" value="ECO:0007669"/>
    <property type="project" value="TreeGrafter"/>
</dbReference>
<reference evidence="4 5" key="1">
    <citation type="submission" date="2018-06" db="EMBL/GenBank/DDBJ databases">
        <title>Three novel Pseudomonas species isolated from symptomatic oak.</title>
        <authorList>
            <person name="Bueno-Gonzalez V."/>
            <person name="Brady C."/>
        </authorList>
    </citation>
    <scope>NUCLEOTIDE SEQUENCE [LARGE SCALE GENOMIC DNA]</scope>
    <source>
        <strain evidence="3 4">P26B</strain>
        <strain evidence="2 5">P6B</strain>
    </source>
</reference>
<dbReference type="NCBIfam" id="TIGR00426">
    <property type="entry name" value="competence protein ComEA helix-hairpin-helix repeat region"/>
    <property type="match status" value="1"/>
</dbReference>
<gene>
    <name evidence="3" type="ORF">DNK34_05355</name>
    <name evidence="2" type="ORF">DNK44_07585</name>
</gene>
<dbReference type="GO" id="GO:0015628">
    <property type="term" value="P:protein secretion by the type II secretion system"/>
    <property type="evidence" value="ECO:0007669"/>
    <property type="project" value="TreeGrafter"/>
</dbReference>
<keyword evidence="4" id="KW-1185">Reference proteome</keyword>
<dbReference type="Proteomes" id="UP000291334">
    <property type="component" value="Unassembled WGS sequence"/>
</dbReference>
<name>A0A4Q9R4J7_9GAMM</name>
<dbReference type="SUPFAM" id="SSF47781">
    <property type="entry name" value="RuvA domain 2-like"/>
    <property type="match status" value="1"/>
</dbReference>
<organism evidence="2 5">
    <name type="scientific">Phytopseudomonas dryadis</name>
    <dbReference type="NCBI Taxonomy" id="2487520"/>
    <lineage>
        <taxon>Bacteria</taxon>
        <taxon>Pseudomonadati</taxon>
        <taxon>Pseudomonadota</taxon>
        <taxon>Gammaproteobacteria</taxon>
        <taxon>Pseudomonadales</taxon>
        <taxon>Pseudomonadaceae</taxon>
        <taxon>Phytopseudomonas</taxon>
    </lineage>
</organism>
<feature type="signal peptide" evidence="1">
    <location>
        <begin position="1"/>
        <end position="23"/>
    </location>
</feature>
<keyword evidence="1" id="KW-0732">Signal</keyword>
<protein>
    <submittedName>
        <fullName evidence="2">Competence protein ComEA</fullName>
    </submittedName>
</protein>
<proteinExistence type="predicted"/>
<accession>A0A4Q9R4J7</accession>
<sequence length="109" mass="11391">MQKSYLQSLLFAALASASLLLSAAETSPAAAPEPAVAEQLAELAPLDLNTADAETLQRELSGVGAVKAQAIVSYRETHGQFASVDELLEVKGVGEALLERNRGKLTVAQ</sequence>
<dbReference type="RefSeq" id="WP_131173610.1">
    <property type="nucleotide sequence ID" value="NZ_QJUL01000008.1"/>
</dbReference>